<feature type="compositionally biased region" description="Basic and acidic residues" evidence="1">
    <location>
        <begin position="75"/>
        <end position="86"/>
    </location>
</feature>
<feature type="compositionally biased region" description="Acidic residues" evidence="1">
    <location>
        <begin position="87"/>
        <end position="97"/>
    </location>
</feature>
<feature type="domain" description="DUF6596" evidence="3">
    <location>
        <begin position="175"/>
        <end position="268"/>
    </location>
</feature>
<feature type="domain" description="RNA polymerase sigma-70 region 2" evidence="2">
    <location>
        <begin position="15"/>
        <end position="78"/>
    </location>
</feature>
<dbReference type="Proteomes" id="UP001209803">
    <property type="component" value="Chromosome"/>
</dbReference>
<dbReference type="EMBL" id="CP120863">
    <property type="protein sequence ID" value="WFE89003.1"/>
    <property type="molecule type" value="Genomic_DNA"/>
</dbReference>
<dbReference type="Pfam" id="PF04542">
    <property type="entry name" value="Sigma70_r2"/>
    <property type="match status" value="1"/>
</dbReference>
<feature type="region of interest" description="Disordered" evidence="1">
    <location>
        <begin position="75"/>
        <end position="97"/>
    </location>
</feature>
<keyword evidence="5" id="KW-1185">Reference proteome</keyword>
<dbReference type="PANTHER" id="PTHR47756">
    <property type="entry name" value="BLL6612 PROTEIN-RELATED"/>
    <property type="match status" value="1"/>
</dbReference>
<organism evidence="4 5">
    <name type="scientific">Roseibium porphyridii</name>
    <dbReference type="NCBI Taxonomy" id="2866279"/>
    <lineage>
        <taxon>Bacteria</taxon>
        <taxon>Pseudomonadati</taxon>
        <taxon>Pseudomonadota</taxon>
        <taxon>Alphaproteobacteria</taxon>
        <taxon>Hyphomicrobiales</taxon>
        <taxon>Stappiaceae</taxon>
        <taxon>Roseibium</taxon>
    </lineage>
</organism>
<dbReference type="PANTHER" id="PTHR47756:SF2">
    <property type="entry name" value="BLL6612 PROTEIN"/>
    <property type="match status" value="1"/>
</dbReference>
<gene>
    <name evidence="4" type="ORF">K1718_23025</name>
</gene>
<dbReference type="InterPro" id="IPR007627">
    <property type="entry name" value="RNA_pol_sigma70_r2"/>
</dbReference>
<proteinExistence type="predicted"/>
<dbReference type="InterPro" id="IPR013325">
    <property type="entry name" value="RNA_pol_sigma_r2"/>
</dbReference>
<protein>
    <submittedName>
        <fullName evidence="4">Sigma factor</fullName>
    </submittedName>
</protein>
<name>A0ABY8F0L6_9HYPH</name>
<evidence type="ECO:0000256" key="1">
    <source>
        <dbReference type="SAM" id="MobiDB-lite"/>
    </source>
</evidence>
<evidence type="ECO:0000259" key="2">
    <source>
        <dbReference type="Pfam" id="PF04542"/>
    </source>
</evidence>
<dbReference type="InterPro" id="IPR046531">
    <property type="entry name" value="DUF6596"/>
</dbReference>
<reference evidence="4 5" key="1">
    <citation type="submission" date="2023-03" db="EMBL/GenBank/DDBJ databases">
        <title>Roseibium porphyridii sp. nov. and Roseibium rhodosorbium sp. nov. isolated from marine algae, Porphyridium cruentum and Rhodosorus marinus, respectively.</title>
        <authorList>
            <person name="Lee M.W."/>
            <person name="Choi B.J."/>
            <person name="Lee J.K."/>
            <person name="Choi D.G."/>
            <person name="Baek J.H."/>
            <person name="Bayburt H."/>
            <person name="Kim J.M."/>
            <person name="Han D.M."/>
            <person name="Kim K.H."/>
            <person name="Jeon C.O."/>
        </authorList>
    </citation>
    <scope>NUCLEOTIDE SEQUENCE [LARGE SCALE GENOMIC DNA]</scope>
    <source>
        <strain evidence="4 5">KMA01</strain>
    </source>
</reference>
<accession>A0ABY8F0L6</accession>
<dbReference type="SUPFAM" id="SSF88946">
    <property type="entry name" value="Sigma2 domain of RNA polymerase sigma factors"/>
    <property type="match status" value="1"/>
</dbReference>
<dbReference type="Gene3D" id="1.10.1740.10">
    <property type="match status" value="1"/>
</dbReference>
<evidence type="ECO:0000313" key="5">
    <source>
        <dbReference type="Proteomes" id="UP001209803"/>
    </source>
</evidence>
<dbReference type="Pfam" id="PF20239">
    <property type="entry name" value="DUF6596"/>
    <property type="match status" value="1"/>
</dbReference>
<dbReference type="RefSeq" id="WP_265680709.1">
    <property type="nucleotide sequence ID" value="NZ_CP120863.1"/>
</dbReference>
<evidence type="ECO:0000259" key="3">
    <source>
        <dbReference type="Pfam" id="PF20239"/>
    </source>
</evidence>
<evidence type="ECO:0000313" key="4">
    <source>
        <dbReference type="EMBL" id="WFE89003.1"/>
    </source>
</evidence>
<sequence length="399" mass="43806">MSDAARAAEMAARASYGRLLAFLSARTSDIAQAEDALADAFAKALDHWPANGVPGNPDAWLLTVARNRLTDVQRRRTRFPTEHELPDMPEEESSDPEFPDQRLALMMVCAHPAIAADLHTPLMLQTVLGLDAKHIARLYLMSPAALSKRLVRAKTKIRDAGIPFKVPDQDVLPERSNSVLEAIYGLHAHDWLDPAETLGEEALYLSDLLCKLLPDNAEALGLSALIAFSHARVNARIVAGVLVPTDEQDTKLWNDELISYGKRHLSRAYRLKAVDRFQIEAAIEAVHIERKQSGETDWKALNKLYHAYLTKVPTAGGLVAQAAITGRLHGAEAGLAAIEAIEESVGPAFQPFWAVKADLEARAGRNNEALACYEKAISLATDLPTIEFLKQRRITVLPN</sequence>